<evidence type="ECO:0000313" key="2">
    <source>
        <dbReference type="Proteomes" id="UP000604765"/>
    </source>
</evidence>
<reference evidence="1 2" key="1">
    <citation type="journal article" date="2021" name="Int. J. Syst. Evol. Microbiol.">
        <title>Lentilactobacillus fungorum sp. nov., isolated from spent mushroom substrates.</title>
        <authorList>
            <person name="Tohno M."/>
            <person name="Tanizawa Y."/>
            <person name="Kojima Y."/>
            <person name="Sakamoto M."/>
            <person name="Ohkuma M."/>
            <person name="Kobayashi H."/>
        </authorList>
    </citation>
    <scope>NUCLEOTIDE SEQUENCE [LARGE SCALE GENOMIC DNA]</scope>
    <source>
        <strain evidence="1 2">YK48G</strain>
    </source>
</reference>
<gene>
    <name evidence="1" type="ORF">YK48G_26740</name>
</gene>
<protein>
    <submittedName>
        <fullName evidence="1">Uncharacterized protein</fullName>
    </submittedName>
</protein>
<evidence type="ECO:0000313" key="1">
    <source>
        <dbReference type="EMBL" id="GHP15249.1"/>
    </source>
</evidence>
<proteinExistence type="predicted"/>
<keyword evidence="2" id="KW-1185">Reference proteome</keyword>
<comment type="caution">
    <text evidence="1">The sequence shown here is derived from an EMBL/GenBank/DDBJ whole genome shotgun (WGS) entry which is preliminary data.</text>
</comment>
<organism evidence="1 2">
    <name type="scientific">Lentilactobacillus fungorum</name>
    <dbReference type="NCBI Taxonomy" id="2201250"/>
    <lineage>
        <taxon>Bacteria</taxon>
        <taxon>Bacillati</taxon>
        <taxon>Bacillota</taxon>
        <taxon>Bacilli</taxon>
        <taxon>Lactobacillales</taxon>
        <taxon>Lactobacillaceae</taxon>
        <taxon>Lentilactobacillus</taxon>
    </lineage>
</organism>
<sequence length="46" mass="5330">MAKPRLVLYKEKEVKNTRLVNIDADSRAQLLNLKPDTGLSINYEDR</sequence>
<accession>A0ABQ3W7Y9</accession>
<name>A0ABQ3W7Y9_9LACO</name>
<dbReference type="RefSeq" id="WP_203631211.1">
    <property type="nucleotide sequence ID" value="NZ_BNJR01000021.1"/>
</dbReference>
<dbReference type="EMBL" id="BNJR01000021">
    <property type="protein sequence ID" value="GHP15249.1"/>
    <property type="molecule type" value="Genomic_DNA"/>
</dbReference>
<dbReference type="Proteomes" id="UP000604765">
    <property type="component" value="Unassembled WGS sequence"/>
</dbReference>